<accession>A0A6N7XBT7</accession>
<dbReference type="InterPro" id="IPR050662">
    <property type="entry name" value="Sec-metab_biosynth-thioest"/>
</dbReference>
<dbReference type="Gene3D" id="1.10.10.10">
    <property type="entry name" value="Winged helix-like DNA-binding domain superfamily/Winged helix DNA-binding domain"/>
    <property type="match status" value="1"/>
</dbReference>
<protein>
    <submittedName>
        <fullName evidence="2">MBL fold metallo-hydrolase</fullName>
    </submittedName>
</protein>
<keyword evidence="3" id="KW-1185">Reference proteome</keyword>
<reference evidence="2 3" key="1">
    <citation type="submission" date="2019-08" db="EMBL/GenBank/DDBJ databases">
        <title>In-depth cultivation of the pig gut microbiome towards novel bacterial diversity and tailored functional studies.</title>
        <authorList>
            <person name="Wylensek D."/>
            <person name="Hitch T.C.A."/>
            <person name="Clavel T."/>
        </authorList>
    </citation>
    <scope>NUCLEOTIDE SEQUENCE [LARGE SCALE GENOMIC DNA]</scope>
    <source>
        <strain evidence="2 3">WCA-SAB-591-4A-A</strain>
    </source>
</reference>
<dbReference type="SUPFAM" id="SSF56281">
    <property type="entry name" value="Metallo-hydrolase/oxidoreductase"/>
    <property type="match status" value="1"/>
</dbReference>
<keyword evidence="2" id="KW-0378">Hydrolase</keyword>
<dbReference type="PANTHER" id="PTHR23131:SF4">
    <property type="entry name" value="METALLO-BETA-LACTAMASE SUPERFAMILY POTEIN"/>
    <property type="match status" value="1"/>
</dbReference>
<dbReference type="EMBL" id="VUNE01000001">
    <property type="protein sequence ID" value="MST61762.1"/>
    <property type="molecule type" value="Genomic_DNA"/>
</dbReference>
<proteinExistence type="predicted"/>
<gene>
    <name evidence="2" type="ORF">FYJ71_02085</name>
</gene>
<dbReference type="InterPro" id="IPR036866">
    <property type="entry name" value="RibonucZ/Hydroxyglut_hydro"/>
</dbReference>
<name>A0A6N7XBT7_9FIRM</name>
<sequence length="338" mass="39058">MEQLCKNIYSFPVVLPNSPLKAIHIYVITGENGSYVLDTGYNMKESKESMIAGLKELGLQIKDVSLIVTHLHSDHSGLISDFYEEGCDIYTSDEDGKLLEITATGEYWNKSLDLITKYGIEEEFDVTDNPGYKYQLSSQFEYTALKEGDTIDIGEYCFEVLDLVGHTPGHIGLYERKHKILFCADTILNTITPNITFWGFEYKNMLERYLNTIHKLKKLDVDYCFSTHRDQVTDHKVRIDEITEHHFERLAEVFNSLEDGKEYTIRNIASNITWRIRANSWDDFPPAQKYFASGETMAHVELLVNYGYVNMREINGVLYFSKKKSNIDDIRDKINIQS</sequence>
<comment type="caution">
    <text evidence="2">The sequence shown here is derived from an EMBL/GenBank/DDBJ whole genome shotgun (WGS) entry which is preliminary data.</text>
</comment>
<dbReference type="RefSeq" id="WP_154537148.1">
    <property type="nucleotide sequence ID" value="NZ_JAXFFP010000006.1"/>
</dbReference>
<dbReference type="SMART" id="SM00849">
    <property type="entry name" value="Lactamase_B"/>
    <property type="match status" value="1"/>
</dbReference>
<evidence type="ECO:0000313" key="3">
    <source>
        <dbReference type="Proteomes" id="UP000440713"/>
    </source>
</evidence>
<evidence type="ECO:0000313" key="2">
    <source>
        <dbReference type="EMBL" id="MST61762.1"/>
    </source>
</evidence>
<dbReference type="InterPro" id="IPR001279">
    <property type="entry name" value="Metallo-B-lactamas"/>
</dbReference>
<dbReference type="Pfam" id="PF00753">
    <property type="entry name" value="Lactamase_B"/>
    <property type="match status" value="1"/>
</dbReference>
<organism evidence="2 3">
    <name type="scientific">Peptostreptococcus porci</name>
    <dbReference type="NCBI Taxonomy" id="2652282"/>
    <lineage>
        <taxon>Bacteria</taxon>
        <taxon>Bacillati</taxon>
        <taxon>Bacillota</taxon>
        <taxon>Clostridia</taxon>
        <taxon>Peptostreptococcales</taxon>
        <taxon>Peptostreptococcaceae</taxon>
        <taxon>Peptostreptococcus</taxon>
    </lineage>
</organism>
<dbReference type="GO" id="GO:0016787">
    <property type="term" value="F:hydrolase activity"/>
    <property type="evidence" value="ECO:0007669"/>
    <property type="project" value="UniProtKB-KW"/>
</dbReference>
<dbReference type="Proteomes" id="UP000440713">
    <property type="component" value="Unassembled WGS sequence"/>
</dbReference>
<dbReference type="Gene3D" id="3.60.15.10">
    <property type="entry name" value="Ribonuclease Z/Hydroxyacylglutathione hydrolase-like"/>
    <property type="match status" value="1"/>
</dbReference>
<dbReference type="InterPro" id="IPR036388">
    <property type="entry name" value="WH-like_DNA-bd_sf"/>
</dbReference>
<dbReference type="PANTHER" id="PTHR23131">
    <property type="entry name" value="ENDORIBONUCLEASE LACTB2"/>
    <property type="match status" value="1"/>
</dbReference>
<dbReference type="AlphaFoldDB" id="A0A6N7XBT7"/>
<feature type="domain" description="Metallo-beta-lactamase" evidence="1">
    <location>
        <begin position="22"/>
        <end position="228"/>
    </location>
</feature>
<evidence type="ECO:0000259" key="1">
    <source>
        <dbReference type="SMART" id="SM00849"/>
    </source>
</evidence>